<dbReference type="AlphaFoldDB" id="A0A6N8DR57"/>
<dbReference type="GO" id="GO:0016757">
    <property type="term" value="F:glycosyltransferase activity"/>
    <property type="evidence" value="ECO:0007669"/>
    <property type="project" value="InterPro"/>
</dbReference>
<reference evidence="2 3" key="1">
    <citation type="submission" date="2019-11" db="EMBL/GenBank/DDBJ databases">
        <title>Whole-genome sequence of a Rhodoblastus acidophilus DSM 142.</title>
        <authorList>
            <person name="Kyndt J.A."/>
            <person name="Meyer T.E."/>
        </authorList>
    </citation>
    <scope>NUCLEOTIDE SEQUENCE [LARGE SCALE GENOMIC DNA]</scope>
    <source>
        <strain evidence="2 3">DSM 142</strain>
    </source>
</reference>
<accession>A0A6N8DR57</accession>
<dbReference type="SUPFAM" id="SSF53756">
    <property type="entry name" value="UDP-Glycosyltransferase/glycogen phosphorylase"/>
    <property type="match status" value="1"/>
</dbReference>
<dbReference type="RefSeq" id="WP_155446712.1">
    <property type="nucleotide sequence ID" value="NZ_JAOQNR010000013.1"/>
</dbReference>
<feature type="domain" description="Glycosyl transferase family 1" evidence="1">
    <location>
        <begin position="197"/>
        <end position="333"/>
    </location>
</feature>
<dbReference type="EMBL" id="WNKS01000012">
    <property type="protein sequence ID" value="MTV32025.1"/>
    <property type="molecule type" value="Genomic_DNA"/>
</dbReference>
<protein>
    <submittedName>
        <fullName evidence="2">Glycosyltransferase</fullName>
    </submittedName>
</protein>
<dbReference type="InterPro" id="IPR001296">
    <property type="entry name" value="Glyco_trans_1"/>
</dbReference>
<comment type="caution">
    <text evidence="2">The sequence shown here is derived from an EMBL/GenBank/DDBJ whole genome shotgun (WGS) entry which is preliminary data.</text>
</comment>
<evidence type="ECO:0000313" key="2">
    <source>
        <dbReference type="EMBL" id="MTV32025.1"/>
    </source>
</evidence>
<evidence type="ECO:0000313" key="3">
    <source>
        <dbReference type="Proteomes" id="UP000439113"/>
    </source>
</evidence>
<dbReference type="PANTHER" id="PTHR45947">
    <property type="entry name" value="SULFOQUINOVOSYL TRANSFERASE SQD2"/>
    <property type="match status" value="1"/>
</dbReference>
<proteinExistence type="predicted"/>
<gene>
    <name evidence="2" type="ORF">GJ654_13615</name>
</gene>
<dbReference type="Pfam" id="PF00534">
    <property type="entry name" value="Glycos_transf_1"/>
    <property type="match status" value="1"/>
</dbReference>
<dbReference type="CDD" id="cd03804">
    <property type="entry name" value="GT4_WbaZ-like"/>
    <property type="match status" value="1"/>
</dbReference>
<dbReference type="PANTHER" id="PTHR45947:SF3">
    <property type="entry name" value="SULFOQUINOVOSYL TRANSFERASE SQD2"/>
    <property type="match status" value="1"/>
</dbReference>
<evidence type="ECO:0000259" key="1">
    <source>
        <dbReference type="Pfam" id="PF00534"/>
    </source>
</evidence>
<dbReference type="OrthoDB" id="9801573at2"/>
<dbReference type="Gene3D" id="3.40.50.2000">
    <property type="entry name" value="Glycogen Phosphorylase B"/>
    <property type="match status" value="1"/>
</dbReference>
<sequence>MKVAIIHEWLVMRAGSERVLEEILTLFPDADLFTLICALPPGQDAMLRGRKVTTSFLQRLPGSKTKHRMFMPLMPLAVEQFDLSGYDLVISSSHAVAKGVITGPNQIHISYIHSPMRYAWDLQHTYLAESGLTRGIRSWMARVLLHYLRIWDMRTAAGPELMIANSAYIQKRIAKVYRRDSLVIFPPVDIEGLPYSAEKDDYFLAASRMVPYKRMSLIVAAFARMPDKKLVVVGDGPEMPLIRRIATPNVEITGYLDDDALRARMSRAKAYVFAAEEDFGIMPVEAQACGTPVLAFGRGGALETVRGPDKDRPTGLFFDSQTEEAVIMAVRKFDAAAEVFSPENCRDNARFFSRARFRENFLAVVEQERRRFAEMAG</sequence>
<organism evidence="2 3">
    <name type="scientific">Rhodoblastus acidophilus</name>
    <name type="common">Rhodopseudomonas acidophila</name>
    <dbReference type="NCBI Taxonomy" id="1074"/>
    <lineage>
        <taxon>Bacteria</taxon>
        <taxon>Pseudomonadati</taxon>
        <taxon>Pseudomonadota</taxon>
        <taxon>Alphaproteobacteria</taxon>
        <taxon>Hyphomicrobiales</taxon>
        <taxon>Rhodoblastaceae</taxon>
        <taxon>Rhodoblastus</taxon>
    </lineage>
</organism>
<dbReference type="InterPro" id="IPR050194">
    <property type="entry name" value="Glycosyltransferase_grp1"/>
</dbReference>
<name>A0A6N8DR57_RHOAC</name>
<dbReference type="Proteomes" id="UP000439113">
    <property type="component" value="Unassembled WGS sequence"/>
</dbReference>
<keyword evidence="2" id="KW-0808">Transferase</keyword>